<evidence type="ECO:0000256" key="1">
    <source>
        <dbReference type="ARBA" id="ARBA00001947"/>
    </source>
</evidence>
<keyword evidence="3" id="KW-0378">Hydrolase</keyword>
<accession>A0A6J7DV91</accession>
<comment type="cofactor">
    <cofactor evidence="1">
        <name>Zn(2+)</name>
        <dbReference type="ChEBI" id="CHEBI:29105"/>
    </cofactor>
</comment>
<dbReference type="EMBL" id="CAFBLU010000013">
    <property type="protein sequence ID" value="CAB4874812.1"/>
    <property type="molecule type" value="Genomic_DNA"/>
</dbReference>
<dbReference type="InterPro" id="IPR041526">
    <property type="entry name" value="DAPG_hydrolase"/>
</dbReference>
<keyword evidence="4" id="KW-0862">Zinc</keyword>
<dbReference type="AlphaFoldDB" id="A0A6J7DV91"/>
<protein>
    <submittedName>
        <fullName evidence="6">Unannotated protein</fullName>
    </submittedName>
</protein>
<dbReference type="GO" id="GO:0046872">
    <property type="term" value="F:metal ion binding"/>
    <property type="evidence" value="ECO:0007669"/>
    <property type="project" value="UniProtKB-KW"/>
</dbReference>
<evidence type="ECO:0000313" key="6">
    <source>
        <dbReference type="EMBL" id="CAB4874812.1"/>
    </source>
</evidence>
<dbReference type="GO" id="GO:0016787">
    <property type="term" value="F:hydrolase activity"/>
    <property type="evidence" value="ECO:0007669"/>
    <property type="project" value="UniProtKB-KW"/>
</dbReference>
<evidence type="ECO:0000256" key="4">
    <source>
        <dbReference type="ARBA" id="ARBA00022833"/>
    </source>
</evidence>
<proteinExistence type="predicted"/>
<evidence type="ECO:0000256" key="2">
    <source>
        <dbReference type="ARBA" id="ARBA00022723"/>
    </source>
</evidence>
<organism evidence="6">
    <name type="scientific">freshwater metagenome</name>
    <dbReference type="NCBI Taxonomy" id="449393"/>
    <lineage>
        <taxon>unclassified sequences</taxon>
        <taxon>metagenomes</taxon>
        <taxon>ecological metagenomes</taxon>
    </lineage>
</organism>
<evidence type="ECO:0000259" key="5">
    <source>
        <dbReference type="Pfam" id="PF18089"/>
    </source>
</evidence>
<sequence length="269" mass="29416">MSTTEQTILEGYLKRPLAPANAEALAAVSNGPMNPADALPLDQIDRQVDPTPLKVESGWCVMPDATIKVQALTPMPKVTAQMVDWWFDWHPREALRYKAWHPQAHIDNSIRESGETGPKAHWGATHYPVETLGEELIKARIEFVPPVEVGFSSNALENPNVATIVCGKVGDTKLHVRHTVMSHVWLNDGNGGTLLRSHFWGGAIMRPDLPGSLGDLVGKLLNRPVIRKLAMPKGVGQSLSVHCVEEFSNLAELLPELRSALDGDTLPKG</sequence>
<dbReference type="Pfam" id="PF18089">
    <property type="entry name" value="DAPG_hydrolase"/>
    <property type="match status" value="1"/>
</dbReference>
<evidence type="ECO:0000256" key="3">
    <source>
        <dbReference type="ARBA" id="ARBA00022801"/>
    </source>
</evidence>
<keyword evidence="2" id="KW-0479">Metal-binding</keyword>
<feature type="domain" description="DAPG hydrolase PhiG" evidence="5">
    <location>
        <begin position="41"/>
        <end position="257"/>
    </location>
</feature>
<gene>
    <name evidence="6" type="ORF">UFOPK3444_00952</name>
</gene>
<reference evidence="6" key="1">
    <citation type="submission" date="2020-05" db="EMBL/GenBank/DDBJ databases">
        <authorList>
            <person name="Chiriac C."/>
            <person name="Salcher M."/>
            <person name="Ghai R."/>
            <person name="Kavagutti S V."/>
        </authorList>
    </citation>
    <scope>NUCLEOTIDE SEQUENCE</scope>
</reference>
<name>A0A6J7DV91_9ZZZZ</name>